<keyword evidence="6" id="KW-1185">Reference proteome</keyword>
<feature type="region of interest" description="Disordered" evidence="1">
    <location>
        <begin position="383"/>
        <end position="405"/>
    </location>
</feature>
<dbReference type="AlphaFoldDB" id="A0A1H4XCH1"/>
<feature type="transmembrane region" description="Helical" evidence="2">
    <location>
        <begin position="33"/>
        <end position="52"/>
    </location>
</feature>
<feature type="transmembrane region" description="Helical" evidence="2">
    <location>
        <begin position="120"/>
        <end position="138"/>
    </location>
</feature>
<dbReference type="Proteomes" id="UP000198742">
    <property type="component" value="Unassembled WGS sequence"/>
</dbReference>
<feature type="region of interest" description="Disordered" evidence="1">
    <location>
        <begin position="715"/>
        <end position="741"/>
    </location>
</feature>
<dbReference type="OrthoDB" id="3651060at2"/>
<name>A0A1H4XCH1_9ACTN</name>
<evidence type="ECO:0000259" key="3">
    <source>
        <dbReference type="Pfam" id="PF01841"/>
    </source>
</evidence>
<accession>A0A1H4XCH1</accession>
<evidence type="ECO:0000259" key="4">
    <source>
        <dbReference type="Pfam" id="PF11992"/>
    </source>
</evidence>
<keyword evidence="2" id="KW-0812">Transmembrane</keyword>
<feature type="transmembrane region" description="Helical" evidence="2">
    <location>
        <begin position="201"/>
        <end position="224"/>
    </location>
</feature>
<feature type="compositionally biased region" description="Basic residues" evidence="1">
    <location>
        <begin position="718"/>
        <end position="741"/>
    </location>
</feature>
<evidence type="ECO:0000313" key="5">
    <source>
        <dbReference type="EMBL" id="SED02598.1"/>
    </source>
</evidence>
<gene>
    <name evidence="5" type="ORF">SAMN04489844_3504</name>
</gene>
<evidence type="ECO:0000313" key="6">
    <source>
        <dbReference type="Proteomes" id="UP000198742"/>
    </source>
</evidence>
<feature type="transmembrane region" description="Helical" evidence="2">
    <location>
        <begin position="145"/>
        <end position="164"/>
    </location>
</feature>
<feature type="compositionally biased region" description="Basic and acidic residues" evidence="1">
    <location>
        <begin position="392"/>
        <end position="403"/>
    </location>
</feature>
<proteinExistence type="predicted"/>
<feature type="transmembrane region" description="Helical" evidence="2">
    <location>
        <begin position="59"/>
        <end position="79"/>
    </location>
</feature>
<dbReference type="Pfam" id="PF11992">
    <property type="entry name" value="TgpA_N"/>
    <property type="match status" value="1"/>
</dbReference>
<dbReference type="STRING" id="402596.SAMN04489844_3504"/>
<reference evidence="6" key="1">
    <citation type="submission" date="2016-10" db="EMBL/GenBank/DDBJ databases">
        <authorList>
            <person name="Varghese N."/>
            <person name="Submissions S."/>
        </authorList>
    </citation>
    <scope>NUCLEOTIDE SEQUENCE [LARGE SCALE GENOMIC DNA]</scope>
    <source>
        <strain evidence="6">DSM 22017</strain>
    </source>
</reference>
<feature type="transmembrane region" description="Helical" evidence="2">
    <location>
        <begin position="580"/>
        <end position="602"/>
    </location>
</feature>
<keyword evidence="2" id="KW-0472">Membrane</keyword>
<evidence type="ECO:0000256" key="1">
    <source>
        <dbReference type="SAM" id="MobiDB-lite"/>
    </source>
</evidence>
<feature type="domain" description="Protein-glutamine gamma-glutamyltransferase TgpA N-terminal" evidence="4">
    <location>
        <begin position="16"/>
        <end position="384"/>
    </location>
</feature>
<feature type="transmembrane region" description="Helical" evidence="2">
    <location>
        <begin position="170"/>
        <end position="189"/>
    </location>
</feature>
<sequence length="741" mass="79755">MSRTRAALVDVAVVLLLMALTLSILDDTFADRGYLVAGLVPVALMLGLALLAREWHEGVWWYALLAVGLFAPLGALVGLQRPGPWIVPTLETMNRVLGEVVGAPVTLVSSVPPVETSGQVMLVPFLVGFLAAVPAAWLAVATRSALAPVAPLVLALAATIPLGVLVPSLLVPRGIAFAIVVVAWAAARARRRESLVGRARGSVPAALTAVLTVALVSAVVTFLVPDDNEVDRVLLRGDDNTLAVSAAADSVVPRRSGGTDQLFKATGVPEGRRIRFAALDHYDGTAWIPATESPGTDGYGTFKRIGREVAPLHDGPTVDVRIQLRPGYTGDWLPMLGELTRIDLDYTDGRSQLDDVRYNQATSSALVVGGVDPRDDYTFTSVLTDGPLSRTDPTREADDEQRQPEGAFLDEYLRPFAREDLPPLARTLLLARYLRLNGAVRLTGTSSQRPVDLGIRMLGSDDMVGTPFQYSALMALSASRLGVPARVVVGAEPRANGVVTHDDVTSWVELQLADGTWRTLGPDRYTGVHDASGDDVDKEDTKAFVVRELKFDKDFTFPKGTFLGLDEDADLGEKDSPATWALGLAVGAVLLGSVLLLGVVIAKRVRRARRRRTSSWSRLHVNGWQEVLDAARDRGTPVPESWGRVSQAGGLGVGLDLARRADAAVFAPGVGPDEEGWAFWQECQALREEVLASADARHRLWAPFNPASLVAGWARGRTGGRSRRQVRHKDRRSRRQHPAGA</sequence>
<evidence type="ECO:0000256" key="2">
    <source>
        <dbReference type="SAM" id="Phobius"/>
    </source>
</evidence>
<dbReference type="InterPro" id="IPR002931">
    <property type="entry name" value="Transglutaminase-like"/>
</dbReference>
<dbReference type="Pfam" id="PF01841">
    <property type="entry name" value="Transglut_core"/>
    <property type="match status" value="1"/>
</dbReference>
<dbReference type="InterPro" id="IPR021878">
    <property type="entry name" value="TgpA_N"/>
</dbReference>
<dbReference type="EMBL" id="FNRT01000002">
    <property type="protein sequence ID" value="SED02598.1"/>
    <property type="molecule type" value="Genomic_DNA"/>
</dbReference>
<organism evidence="5 6">
    <name type="scientific">Nocardioides exalbidus</name>
    <dbReference type="NCBI Taxonomy" id="402596"/>
    <lineage>
        <taxon>Bacteria</taxon>
        <taxon>Bacillati</taxon>
        <taxon>Actinomycetota</taxon>
        <taxon>Actinomycetes</taxon>
        <taxon>Propionibacteriales</taxon>
        <taxon>Nocardioidaceae</taxon>
        <taxon>Nocardioides</taxon>
    </lineage>
</organism>
<keyword evidence="2" id="KW-1133">Transmembrane helix</keyword>
<dbReference type="RefSeq" id="WP_090970609.1">
    <property type="nucleotide sequence ID" value="NZ_FNRT01000002.1"/>
</dbReference>
<feature type="domain" description="Transglutaminase-like" evidence="3">
    <location>
        <begin position="417"/>
        <end position="520"/>
    </location>
</feature>
<protein>
    <submittedName>
        <fullName evidence="5">Transglutaminase-like superfamily protein</fullName>
    </submittedName>
</protein>